<keyword evidence="2" id="KW-1185">Reference proteome</keyword>
<name>A0ACC2JE34_9PEZI</name>
<evidence type="ECO:0000313" key="2">
    <source>
        <dbReference type="Proteomes" id="UP001153332"/>
    </source>
</evidence>
<organism evidence="1 2">
    <name type="scientific">Lasiodiplodia mahajangana</name>
    <dbReference type="NCBI Taxonomy" id="1108764"/>
    <lineage>
        <taxon>Eukaryota</taxon>
        <taxon>Fungi</taxon>
        <taxon>Dikarya</taxon>
        <taxon>Ascomycota</taxon>
        <taxon>Pezizomycotina</taxon>
        <taxon>Dothideomycetes</taxon>
        <taxon>Dothideomycetes incertae sedis</taxon>
        <taxon>Botryosphaeriales</taxon>
        <taxon>Botryosphaeriaceae</taxon>
        <taxon>Lasiodiplodia</taxon>
    </lineage>
</organism>
<dbReference type="Proteomes" id="UP001153332">
    <property type="component" value="Unassembled WGS sequence"/>
</dbReference>
<sequence length="230" mass="26605">MVLQIARRERWQRCQKCFTMVELNHGCFHITCKCGAQFCYLCGAKWKTCQCDHWEEHRLYERAEQIYNRDHNAVEDDPVEDVPVEGIPVEGVQDEDPDNDMLRYFVINPREYNPARALPSEHRPPEAPLSEYNPPEDSLDGDNLSEDHLGEGILGSGVMNPQPLSPQADRELHIERIMEHLRQNHECDHEHWANRRGPEKSRKSSEFINNHGLGPQVNIRSYVAVSVADI</sequence>
<comment type="caution">
    <text evidence="1">The sequence shown here is derived from an EMBL/GenBank/DDBJ whole genome shotgun (WGS) entry which is preliminary data.</text>
</comment>
<proteinExistence type="predicted"/>
<protein>
    <submittedName>
        <fullName evidence="1">Uncharacterized protein</fullName>
    </submittedName>
</protein>
<reference evidence="1" key="1">
    <citation type="submission" date="2022-12" db="EMBL/GenBank/DDBJ databases">
        <title>Genome Sequence of Lasiodiplodia mahajangana.</title>
        <authorList>
            <person name="Buettner E."/>
        </authorList>
    </citation>
    <scope>NUCLEOTIDE SEQUENCE</scope>
    <source>
        <strain evidence="1">VT137</strain>
    </source>
</reference>
<dbReference type="EMBL" id="JAPUUL010002201">
    <property type="protein sequence ID" value="KAJ8125734.1"/>
    <property type="molecule type" value="Genomic_DNA"/>
</dbReference>
<accession>A0ACC2JE34</accession>
<gene>
    <name evidence="1" type="ORF">O1611_g7905</name>
</gene>
<evidence type="ECO:0000313" key="1">
    <source>
        <dbReference type="EMBL" id="KAJ8125734.1"/>
    </source>
</evidence>